<evidence type="ECO:0000256" key="4">
    <source>
        <dbReference type="ARBA" id="ARBA00022692"/>
    </source>
</evidence>
<feature type="transmembrane region" description="Helical" evidence="7">
    <location>
        <begin position="40"/>
        <end position="68"/>
    </location>
</feature>
<dbReference type="PANTHER" id="PTHR30086">
    <property type="entry name" value="ARGININE EXPORTER PROTEIN ARGO"/>
    <property type="match status" value="1"/>
</dbReference>
<comment type="subcellular location">
    <subcellularLocation>
        <location evidence="1">Cell membrane</location>
        <topology evidence="1">Multi-pass membrane protein</topology>
    </subcellularLocation>
</comment>
<feature type="transmembrane region" description="Helical" evidence="7">
    <location>
        <begin position="186"/>
        <end position="204"/>
    </location>
</feature>
<dbReference type="Pfam" id="PF01810">
    <property type="entry name" value="LysE"/>
    <property type="match status" value="1"/>
</dbReference>
<feature type="transmembrane region" description="Helical" evidence="7">
    <location>
        <begin position="6"/>
        <end position="28"/>
    </location>
</feature>
<comment type="caution">
    <text evidence="8">The sequence shown here is derived from an EMBL/GenBank/DDBJ whole genome shotgun (WGS) entry which is preliminary data.</text>
</comment>
<evidence type="ECO:0000256" key="7">
    <source>
        <dbReference type="SAM" id="Phobius"/>
    </source>
</evidence>
<dbReference type="AlphaFoldDB" id="A0A3D9HMK5"/>
<feature type="transmembrane region" description="Helical" evidence="7">
    <location>
        <begin position="113"/>
        <end position="134"/>
    </location>
</feature>
<dbReference type="EMBL" id="QRDW01000004">
    <property type="protein sequence ID" value="RED50732.1"/>
    <property type="molecule type" value="Genomic_DNA"/>
</dbReference>
<reference evidence="8 9" key="1">
    <citation type="submission" date="2018-07" db="EMBL/GenBank/DDBJ databases">
        <title>Genomic Encyclopedia of Type Strains, Phase III (KMG-III): the genomes of soil and plant-associated and newly described type strains.</title>
        <authorList>
            <person name="Whitman W."/>
        </authorList>
    </citation>
    <scope>NUCLEOTIDE SEQUENCE [LARGE SCALE GENOMIC DNA]</scope>
    <source>
        <strain evidence="8 9">CECT 8488</strain>
    </source>
</reference>
<evidence type="ECO:0000256" key="3">
    <source>
        <dbReference type="ARBA" id="ARBA00022475"/>
    </source>
</evidence>
<keyword evidence="9" id="KW-1185">Reference proteome</keyword>
<evidence type="ECO:0000256" key="6">
    <source>
        <dbReference type="ARBA" id="ARBA00023136"/>
    </source>
</evidence>
<keyword evidence="3" id="KW-1003">Cell membrane</keyword>
<feature type="transmembrane region" description="Helical" evidence="7">
    <location>
        <begin position="146"/>
        <end position="166"/>
    </location>
</feature>
<evidence type="ECO:0000313" key="9">
    <source>
        <dbReference type="Proteomes" id="UP000256845"/>
    </source>
</evidence>
<protein>
    <submittedName>
        <fullName evidence="8">Threonine/homoserine/homoserine lactone efflux protein</fullName>
    </submittedName>
</protein>
<dbReference type="InterPro" id="IPR001123">
    <property type="entry name" value="LeuE-type"/>
</dbReference>
<feature type="transmembrane region" description="Helical" evidence="7">
    <location>
        <begin position="74"/>
        <end position="92"/>
    </location>
</feature>
<proteinExistence type="inferred from homology"/>
<evidence type="ECO:0000313" key="8">
    <source>
        <dbReference type="EMBL" id="RED50732.1"/>
    </source>
</evidence>
<name>A0A3D9HMK5_9PROT</name>
<keyword evidence="5 7" id="KW-1133">Transmembrane helix</keyword>
<accession>A0A3D9HMK5</accession>
<dbReference type="PIRSF" id="PIRSF006324">
    <property type="entry name" value="LeuE"/>
    <property type="match status" value="1"/>
</dbReference>
<dbReference type="GO" id="GO:0042970">
    <property type="term" value="F:homoserine transmembrane transporter activity"/>
    <property type="evidence" value="ECO:0007669"/>
    <property type="project" value="TreeGrafter"/>
</dbReference>
<dbReference type="RefSeq" id="WP_115936537.1">
    <property type="nucleotide sequence ID" value="NZ_QRDW01000004.1"/>
</dbReference>
<organism evidence="8 9">
    <name type="scientific">Aestuariispira insulae</name>
    <dbReference type="NCBI Taxonomy" id="1461337"/>
    <lineage>
        <taxon>Bacteria</taxon>
        <taxon>Pseudomonadati</taxon>
        <taxon>Pseudomonadota</taxon>
        <taxon>Alphaproteobacteria</taxon>
        <taxon>Rhodospirillales</taxon>
        <taxon>Kiloniellaceae</taxon>
        <taxon>Aestuariispira</taxon>
    </lineage>
</organism>
<comment type="similarity">
    <text evidence="2">Belongs to the Rht family.</text>
</comment>
<dbReference type="OrthoDB" id="9804822at2"/>
<evidence type="ECO:0000256" key="5">
    <source>
        <dbReference type="ARBA" id="ARBA00022989"/>
    </source>
</evidence>
<evidence type="ECO:0000256" key="1">
    <source>
        <dbReference type="ARBA" id="ARBA00004651"/>
    </source>
</evidence>
<keyword evidence="6 7" id="KW-0472">Membrane</keyword>
<gene>
    <name evidence="8" type="ORF">DFP90_1043</name>
</gene>
<sequence length="207" mass="22542">MSAEFWIAYCATIFIASIIPGPSMLLALTHGMRFGLRHSLMTAAGNTVASGIQASLALTGLGAVLFASEWVFQIIKWCGAAYLLYIGYMMWRHPMPAPEVEAKLGKSQSGWKLFYQAFVVAMGNPKAIVFFTALFPQFIQGENGSFLLYMEMTLVLSVIAFLCMMIYATGGKNLSRLIRRSGVRKWLSKGIGGLFMGGGVGLALSSR</sequence>
<dbReference type="Proteomes" id="UP000256845">
    <property type="component" value="Unassembled WGS sequence"/>
</dbReference>
<dbReference type="GO" id="GO:0005886">
    <property type="term" value="C:plasma membrane"/>
    <property type="evidence" value="ECO:0007669"/>
    <property type="project" value="UniProtKB-SubCell"/>
</dbReference>
<evidence type="ECO:0000256" key="2">
    <source>
        <dbReference type="ARBA" id="ARBA00007928"/>
    </source>
</evidence>
<keyword evidence="4 7" id="KW-0812">Transmembrane</keyword>
<dbReference type="PANTHER" id="PTHR30086:SF14">
    <property type="entry name" value="HOMOSERINE_HOMOSERINE LACTONE EFFLUX PROTEIN"/>
    <property type="match status" value="1"/>
</dbReference>